<organism evidence="2 3">
    <name type="scientific">Mesobacillus boroniphilus</name>
    <dbReference type="NCBI Taxonomy" id="308892"/>
    <lineage>
        <taxon>Bacteria</taxon>
        <taxon>Bacillati</taxon>
        <taxon>Bacillota</taxon>
        <taxon>Bacilli</taxon>
        <taxon>Bacillales</taxon>
        <taxon>Bacillaceae</taxon>
        <taxon>Mesobacillus</taxon>
    </lineage>
</organism>
<proteinExistence type="predicted"/>
<keyword evidence="3" id="KW-1185">Reference proteome</keyword>
<dbReference type="RefSeq" id="WP_213367179.1">
    <property type="nucleotide sequence ID" value="NZ_QTKX01000001.1"/>
</dbReference>
<feature type="transmembrane region" description="Helical" evidence="1">
    <location>
        <begin position="6"/>
        <end position="22"/>
    </location>
</feature>
<gene>
    <name evidence="2" type="ORF">DYI25_04110</name>
</gene>
<dbReference type="EMBL" id="QTKX01000001">
    <property type="protein sequence ID" value="MBS8263627.1"/>
    <property type="molecule type" value="Genomic_DNA"/>
</dbReference>
<dbReference type="AlphaFoldDB" id="A0A944CJJ2"/>
<reference evidence="2 3" key="1">
    <citation type="journal article" date="2021" name="Microorganisms">
        <title>Bacterial Dimethylsulfoniopropionate Biosynthesis in the East China Sea.</title>
        <authorList>
            <person name="Liu J."/>
            <person name="Zhang Y."/>
            <person name="Liu J."/>
            <person name="Zhong H."/>
            <person name="Williams B.T."/>
            <person name="Zheng Y."/>
            <person name="Curson A.R.J."/>
            <person name="Sun C."/>
            <person name="Sun H."/>
            <person name="Song D."/>
            <person name="Wagner Mackenzie B."/>
            <person name="Bermejo Martinez A."/>
            <person name="Todd J.D."/>
            <person name="Zhang X.H."/>
        </authorList>
    </citation>
    <scope>NUCLEOTIDE SEQUENCE [LARGE SCALE GENOMIC DNA]</scope>
    <source>
        <strain evidence="2 3">ESS08</strain>
    </source>
</reference>
<keyword evidence="1" id="KW-0472">Membrane</keyword>
<keyword evidence="1" id="KW-1133">Transmembrane helix</keyword>
<evidence type="ECO:0000256" key="1">
    <source>
        <dbReference type="SAM" id="Phobius"/>
    </source>
</evidence>
<evidence type="ECO:0000313" key="3">
    <source>
        <dbReference type="Proteomes" id="UP000761411"/>
    </source>
</evidence>
<name>A0A944CJJ2_9BACI</name>
<feature type="transmembrane region" description="Helical" evidence="1">
    <location>
        <begin position="52"/>
        <end position="69"/>
    </location>
</feature>
<accession>A0A944CJJ2</accession>
<keyword evidence="1" id="KW-0812">Transmembrane</keyword>
<comment type="caution">
    <text evidence="2">The sequence shown here is derived from an EMBL/GenBank/DDBJ whole genome shotgun (WGS) entry which is preliminary data.</text>
</comment>
<evidence type="ECO:0000313" key="2">
    <source>
        <dbReference type="EMBL" id="MBS8263627.1"/>
    </source>
</evidence>
<feature type="transmembrane region" description="Helical" evidence="1">
    <location>
        <begin position="29"/>
        <end position="46"/>
    </location>
</feature>
<protein>
    <submittedName>
        <fullName evidence="2">Uncharacterized protein</fullName>
    </submittedName>
</protein>
<sequence length="75" mass="8360">MAGTIFWLLVVVSGILFTYGLFSKSWKHLLISGMAVALPALYFLGAENGFRLLALVPLLPFGLGYFFAYQKKKSR</sequence>
<dbReference type="Proteomes" id="UP000761411">
    <property type="component" value="Unassembled WGS sequence"/>
</dbReference>